<accession>A0AA35PLM0</accession>
<dbReference type="EMBL" id="OX395138">
    <property type="protein sequence ID" value="CAI5790405.1"/>
    <property type="molecule type" value="Genomic_DNA"/>
</dbReference>
<reference evidence="2" key="1">
    <citation type="submission" date="2022-12" db="EMBL/GenBank/DDBJ databases">
        <authorList>
            <person name="Alioto T."/>
            <person name="Alioto T."/>
            <person name="Gomez Garrido J."/>
        </authorList>
    </citation>
    <scope>NUCLEOTIDE SEQUENCE</scope>
</reference>
<sequence length="54" mass="6042">MTDQRGDAPKKQSQSRSFFEKEDNRSKEGALTAHDTLQKLVSPVFASSVQSEEN</sequence>
<evidence type="ECO:0000256" key="1">
    <source>
        <dbReference type="SAM" id="MobiDB-lite"/>
    </source>
</evidence>
<protein>
    <submittedName>
        <fullName evidence="2">Uncharacterized protein</fullName>
    </submittedName>
</protein>
<evidence type="ECO:0000313" key="2">
    <source>
        <dbReference type="EMBL" id="CAI5790405.1"/>
    </source>
</evidence>
<evidence type="ECO:0000313" key="3">
    <source>
        <dbReference type="Proteomes" id="UP001178461"/>
    </source>
</evidence>
<dbReference type="Proteomes" id="UP001178461">
    <property type="component" value="Chromosome 13"/>
</dbReference>
<feature type="compositionally biased region" description="Basic and acidic residues" evidence="1">
    <location>
        <begin position="1"/>
        <end position="10"/>
    </location>
</feature>
<name>A0AA35PLM0_9SAUR</name>
<feature type="compositionally biased region" description="Basic and acidic residues" evidence="1">
    <location>
        <begin position="18"/>
        <end position="28"/>
    </location>
</feature>
<proteinExistence type="predicted"/>
<keyword evidence="3" id="KW-1185">Reference proteome</keyword>
<organism evidence="2 3">
    <name type="scientific">Podarcis lilfordi</name>
    <name type="common">Lilford's wall lizard</name>
    <dbReference type="NCBI Taxonomy" id="74358"/>
    <lineage>
        <taxon>Eukaryota</taxon>
        <taxon>Metazoa</taxon>
        <taxon>Chordata</taxon>
        <taxon>Craniata</taxon>
        <taxon>Vertebrata</taxon>
        <taxon>Euteleostomi</taxon>
        <taxon>Lepidosauria</taxon>
        <taxon>Squamata</taxon>
        <taxon>Bifurcata</taxon>
        <taxon>Unidentata</taxon>
        <taxon>Episquamata</taxon>
        <taxon>Laterata</taxon>
        <taxon>Lacertibaenia</taxon>
        <taxon>Lacertidae</taxon>
        <taxon>Podarcis</taxon>
    </lineage>
</organism>
<dbReference type="AlphaFoldDB" id="A0AA35PLM0"/>
<feature type="region of interest" description="Disordered" evidence="1">
    <location>
        <begin position="1"/>
        <end position="35"/>
    </location>
</feature>
<gene>
    <name evidence="2" type="ORF">PODLI_1B008179</name>
</gene>